<dbReference type="PROSITE" id="PS50294">
    <property type="entry name" value="WD_REPEATS_REGION"/>
    <property type="match status" value="5"/>
</dbReference>
<dbReference type="GO" id="GO:0000398">
    <property type="term" value="P:mRNA splicing, via spliceosome"/>
    <property type="evidence" value="ECO:0007669"/>
    <property type="project" value="TreeGrafter"/>
</dbReference>
<dbReference type="GO" id="GO:0017070">
    <property type="term" value="F:U6 snRNA binding"/>
    <property type="evidence" value="ECO:0007669"/>
    <property type="project" value="TreeGrafter"/>
</dbReference>
<dbReference type="Pfam" id="PF24951">
    <property type="entry name" value="LisH_PAC1"/>
    <property type="match status" value="1"/>
</dbReference>
<keyword evidence="8 11" id="KW-0175">Coiled coil</keyword>
<dbReference type="GO" id="GO:0000922">
    <property type="term" value="C:spindle pole"/>
    <property type="evidence" value="ECO:0007669"/>
    <property type="project" value="UniProtKB-SubCell"/>
</dbReference>
<dbReference type="PRINTS" id="PR00320">
    <property type="entry name" value="GPROTEINBRPT"/>
</dbReference>
<feature type="repeat" description="WD" evidence="12">
    <location>
        <begin position="240"/>
        <end position="281"/>
    </location>
</feature>
<dbReference type="GO" id="GO:0000132">
    <property type="term" value="P:establishment of mitotic spindle orientation"/>
    <property type="evidence" value="ECO:0007669"/>
    <property type="project" value="UniProtKB-UniRule"/>
</dbReference>
<dbReference type="PROSITE" id="PS50896">
    <property type="entry name" value="LISH"/>
    <property type="match status" value="1"/>
</dbReference>
<dbReference type="GO" id="GO:0005737">
    <property type="term" value="C:cytoplasm"/>
    <property type="evidence" value="ECO:0007669"/>
    <property type="project" value="UniProtKB-UniRule"/>
</dbReference>
<evidence type="ECO:0000256" key="7">
    <source>
        <dbReference type="ARBA" id="ARBA00022776"/>
    </source>
</evidence>
<feature type="repeat" description="WD" evidence="12">
    <location>
        <begin position="153"/>
        <end position="187"/>
    </location>
</feature>
<dbReference type="PIRSF" id="PIRSF037647">
    <property type="entry name" value="Dynein_regulator_Lis1"/>
    <property type="match status" value="1"/>
</dbReference>
<dbReference type="Gene3D" id="1.20.960.30">
    <property type="match status" value="1"/>
</dbReference>
<dbReference type="InterPro" id="IPR036322">
    <property type="entry name" value="WD40_repeat_dom_sf"/>
</dbReference>
<keyword evidence="5 11" id="KW-0493">Microtubule</keyword>
<evidence type="ECO:0000256" key="1">
    <source>
        <dbReference type="ARBA" id="ARBA00022448"/>
    </source>
</evidence>
<dbReference type="PROSITE" id="PS00678">
    <property type="entry name" value="WD_REPEATS_1"/>
    <property type="match status" value="3"/>
</dbReference>
<keyword evidence="10 11" id="KW-0131">Cell cycle</keyword>
<evidence type="ECO:0000256" key="12">
    <source>
        <dbReference type="PROSITE-ProRule" id="PRU00221"/>
    </source>
</evidence>
<protein>
    <recommendedName>
        <fullName evidence="11">Nuclear distribution protein nudF</fullName>
    </recommendedName>
    <alternativeName>
        <fullName evidence="11">Lissencephaly-1 homolog</fullName>
        <shortName evidence="11">LIS-1</shortName>
    </alternativeName>
</protein>
<dbReference type="Pfam" id="PF00400">
    <property type="entry name" value="WD40"/>
    <property type="match status" value="7"/>
</dbReference>
<keyword evidence="2 11" id="KW-0963">Cytoplasm</keyword>
<evidence type="ECO:0000256" key="5">
    <source>
        <dbReference type="ARBA" id="ARBA00022701"/>
    </source>
</evidence>
<dbReference type="GO" id="GO:0046540">
    <property type="term" value="C:U4/U6 x U5 tri-snRNP complex"/>
    <property type="evidence" value="ECO:0007669"/>
    <property type="project" value="TreeGrafter"/>
</dbReference>
<evidence type="ECO:0000256" key="6">
    <source>
        <dbReference type="ARBA" id="ARBA00022737"/>
    </source>
</evidence>
<keyword evidence="9 11" id="KW-0206">Cytoskeleton</keyword>
<dbReference type="InterPro" id="IPR015943">
    <property type="entry name" value="WD40/YVTN_repeat-like_dom_sf"/>
</dbReference>
<dbReference type="PANTHER" id="PTHR19846:SF0">
    <property type="entry name" value="PRE-MRNA PROCESSING FACTOR 4"/>
    <property type="match status" value="1"/>
</dbReference>
<dbReference type="EMBL" id="ML742157">
    <property type="protein sequence ID" value="KAE8148513.1"/>
    <property type="molecule type" value="Genomic_DNA"/>
</dbReference>
<comment type="similarity">
    <text evidence="11">Belongs to the WD repeat LIS1/nudF family.</text>
</comment>
<evidence type="ECO:0000256" key="11">
    <source>
        <dbReference type="HAMAP-Rule" id="MF_03141"/>
    </source>
</evidence>
<feature type="repeat" description="WD" evidence="12">
    <location>
        <begin position="323"/>
        <end position="339"/>
    </location>
</feature>
<dbReference type="Proteomes" id="UP000325780">
    <property type="component" value="Unassembled WGS sequence"/>
</dbReference>
<feature type="repeat" description="WD" evidence="12">
    <location>
        <begin position="111"/>
        <end position="152"/>
    </location>
</feature>
<evidence type="ECO:0000259" key="13">
    <source>
        <dbReference type="Pfam" id="PF24951"/>
    </source>
</evidence>
<dbReference type="GO" id="GO:0051301">
    <property type="term" value="P:cell division"/>
    <property type="evidence" value="ECO:0007669"/>
    <property type="project" value="UniProtKB-KW"/>
</dbReference>
<keyword evidence="1 11" id="KW-0813">Transport</keyword>
<dbReference type="InterPro" id="IPR037190">
    <property type="entry name" value="LIS1_N"/>
</dbReference>
<keyword evidence="3 12" id="KW-0853">WD repeat</keyword>
<dbReference type="SMART" id="SM00667">
    <property type="entry name" value="LisH"/>
    <property type="match status" value="1"/>
</dbReference>
<dbReference type="GO" id="GO:0051012">
    <property type="term" value="P:microtubule sliding"/>
    <property type="evidence" value="ECO:0007669"/>
    <property type="project" value="UniProtKB-UniRule"/>
</dbReference>
<organism evidence="14 15">
    <name type="scientific">Aspergillus avenaceus</name>
    <dbReference type="NCBI Taxonomy" id="36643"/>
    <lineage>
        <taxon>Eukaryota</taxon>
        <taxon>Fungi</taxon>
        <taxon>Dikarya</taxon>
        <taxon>Ascomycota</taxon>
        <taxon>Pezizomycotina</taxon>
        <taxon>Eurotiomycetes</taxon>
        <taxon>Eurotiomycetidae</taxon>
        <taxon>Eurotiales</taxon>
        <taxon>Aspergillaceae</taxon>
        <taxon>Aspergillus</taxon>
        <taxon>Aspergillus subgen. Circumdati</taxon>
    </lineage>
</organism>
<evidence type="ECO:0000256" key="2">
    <source>
        <dbReference type="ARBA" id="ARBA00022490"/>
    </source>
</evidence>
<dbReference type="InterPro" id="IPR006594">
    <property type="entry name" value="LisH"/>
</dbReference>
<comment type="subunit">
    <text evidence="11">Self-associates. Interacts with nudE and dynein.</text>
</comment>
<keyword evidence="6" id="KW-0677">Repeat</keyword>
<dbReference type="GO" id="GO:0005875">
    <property type="term" value="C:microtubule associated complex"/>
    <property type="evidence" value="ECO:0007669"/>
    <property type="project" value="UniProtKB-UniRule"/>
</dbReference>
<proteinExistence type="inferred from homology"/>
<dbReference type="GO" id="GO:0030621">
    <property type="term" value="F:U4 snRNA binding"/>
    <property type="evidence" value="ECO:0007669"/>
    <property type="project" value="TreeGrafter"/>
</dbReference>
<dbReference type="InterPro" id="IPR017252">
    <property type="entry name" value="Dynein_regulator_LIS1"/>
</dbReference>
<feature type="repeat" description="WD" evidence="12">
    <location>
        <begin position="198"/>
        <end position="239"/>
    </location>
</feature>
<reference evidence="14 15" key="1">
    <citation type="submission" date="2019-04" db="EMBL/GenBank/DDBJ databases">
        <title>Friends and foes A comparative genomics study of 23 Aspergillus species from section Flavi.</title>
        <authorList>
            <consortium name="DOE Joint Genome Institute"/>
            <person name="Kjaerbolling I."/>
            <person name="Vesth T."/>
            <person name="Frisvad J.C."/>
            <person name="Nybo J.L."/>
            <person name="Theobald S."/>
            <person name="Kildgaard S."/>
            <person name="Isbrandt T."/>
            <person name="Kuo A."/>
            <person name="Sato A."/>
            <person name="Lyhne E.K."/>
            <person name="Kogle M.E."/>
            <person name="Wiebenga A."/>
            <person name="Kun R.S."/>
            <person name="Lubbers R.J."/>
            <person name="Makela M.R."/>
            <person name="Barry K."/>
            <person name="Chovatia M."/>
            <person name="Clum A."/>
            <person name="Daum C."/>
            <person name="Haridas S."/>
            <person name="He G."/>
            <person name="LaButti K."/>
            <person name="Lipzen A."/>
            <person name="Mondo S."/>
            <person name="Riley R."/>
            <person name="Salamov A."/>
            <person name="Simmons B.A."/>
            <person name="Magnuson J.K."/>
            <person name="Henrissat B."/>
            <person name="Mortensen U.H."/>
            <person name="Larsen T.O."/>
            <person name="Devries R.P."/>
            <person name="Grigoriev I.V."/>
            <person name="Machida M."/>
            <person name="Baker S.E."/>
            <person name="Andersen M.R."/>
        </authorList>
    </citation>
    <scope>NUCLEOTIDE SEQUENCE [LARGE SCALE GENOMIC DNA]</scope>
    <source>
        <strain evidence="14 15">IBT 18842</strain>
    </source>
</reference>
<evidence type="ECO:0000313" key="15">
    <source>
        <dbReference type="Proteomes" id="UP000325780"/>
    </source>
</evidence>
<dbReference type="AlphaFoldDB" id="A0A5N6TQ77"/>
<evidence type="ECO:0000256" key="3">
    <source>
        <dbReference type="ARBA" id="ARBA00022574"/>
    </source>
</evidence>
<keyword evidence="15" id="KW-1185">Reference proteome</keyword>
<feature type="repeat" description="WD" evidence="12">
    <location>
        <begin position="346"/>
        <end position="380"/>
    </location>
</feature>
<gene>
    <name evidence="11" type="primary">nudF</name>
    <name evidence="11" type="synonym">lis1</name>
    <name evidence="14" type="ORF">BDV25DRAFT_158144</name>
</gene>
<dbReference type="GO" id="GO:0007154">
    <property type="term" value="P:cell communication"/>
    <property type="evidence" value="ECO:0007669"/>
    <property type="project" value="UniProtKB-ARBA"/>
</dbReference>
<keyword evidence="7 11" id="KW-0498">Mitosis</keyword>
<dbReference type="FunFam" id="1.20.960.30:FF:000002">
    <property type="entry name" value="Platelet-activating factor acetylhydrolase ib"/>
    <property type="match status" value="1"/>
</dbReference>
<dbReference type="PROSITE" id="PS50082">
    <property type="entry name" value="WD_REPEATS_2"/>
    <property type="match status" value="6"/>
</dbReference>
<name>A0A5N6TQ77_ASPAV</name>
<evidence type="ECO:0000256" key="9">
    <source>
        <dbReference type="ARBA" id="ARBA00023212"/>
    </source>
</evidence>
<dbReference type="SUPFAM" id="SSF109925">
    <property type="entry name" value="Lissencephaly-1 protein (Lis-1, PAF-AH alpha) N-terminal domain"/>
    <property type="match status" value="1"/>
</dbReference>
<dbReference type="OrthoDB" id="10264588at2759"/>
<dbReference type="InterPro" id="IPR056795">
    <property type="entry name" value="PAC1-like_LisH-like_dom"/>
</dbReference>
<comment type="function">
    <text evidence="11">Positively regulates the activity of the minus-end directed microtubule motor protein dynein. May enhance dynein-mediated microtubule sliding by targeting dynein to the microtubule plus end. Required for nuclear migration during vegetative growth as well as development. Required for retrograde early endosome (EE) transport from the hyphal tip. Required for localization of dynein to the mitotic spindle poles. Recruits additional proteins to the dynein complex at SPBs.</text>
</comment>
<dbReference type="Gene3D" id="2.130.10.10">
    <property type="entry name" value="YVTN repeat-like/Quinoprotein amine dehydrogenase"/>
    <property type="match status" value="1"/>
</dbReference>
<dbReference type="InterPro" id="IPR019775">
    <property type="entry name" value="WD40_repeat_CS"/>
</dbReference>
<comment type="domain">
    <text evidence="11">Dimerization mediated by the LisH domain may be required to activate dynein.</text>
</comment>
<evidence type="ECO:0000256" key="8">
    <source>
        <dbReference type="ARBA" id="ARBA00023054"/>
    </source>
</evidence>
<dbReference type="GO" id="GO:0070840">
    <property type="term" value="F:dynein complex binding"/>
    <property type="evidence" value="ECO:0007669"/>
    <property type="project" value="UniProtKB-UniRule"/>
</dbReference>
<dbReference type="SMART" id="SM00320">
    <property type="entry name" value="WD40"/>
    <property type="match status" value="7"/>
</dbReference>
<feature type="domain" description="PAC1-like LisH-like dimerisation" evidence="13">
    <location>
        <begin position="7"/>
        <end position="42"/>
    </location>
</feature>
<evidence type="ECO:0000313" key="14">
    <source>
        <dbReference type="EMBL" id="KAE8148513.1"/>
    </source>
</evidence>
<dbReference type="InterPro" id="IPR001680">
    <property type="entry name" value="WD40_rpt"/>
</dbReference>
<dbReference type="PANTHER" id="PTHR19846">
    <property type="entry name" value="WD40 REPEAT PROTEIN"/>
    <property type="match status" value="1"/>
</dbReference>
<dbReference type="SUPFAM" id="SSF50978">
    <property type="entry name" value="WD40 repeat-like"/>
    <property type="match status" value="1"/>
</dbReference>
<evidence type="ECO:0000256" key="10">
    <source>
        <dbReference type="ARBA" id="ARBA00023306"/>
    </source>
</evidence>
<comment type="subcellular location">
    <subcellularLocation>
        <location evidence="11">Cytoplasm</location>
        <location evidence="11">Cytoskeleton</location>
    </subcellularLocation>
    <subcellularLocation>
        <location evidence="11">Cytoplasm</location>
        <location evidence="11">Cytoskeleton</location>
        <location evidence="11">Spindle pole</location>
    </subcellularLocation>
    <text evidence="11">Localizes to the plus ends of microtubules at the hyphal tip and the mitotic spindle poles.</text>
</comment>
<dbReference type="GO" id="GO:0005874">
    <property type="term" value="C:microtubule"/>
    <property type="evidence" value="ECO:0007669"/>
    <property type="project" value="UniProtKB-KW"/>
</dbReference>
<accession>A0A5N6TQ77</accession>
<evidence type="ECO:0000256" key="4">
    <source>
        <dbReference type="ARBA" id="ARBA00022618"/>
    </source>
</evidence>
<dbReference type="HAMAP" id="MF_03141">
    <property type="entry name" value="lis1"/>
    <property type="match status" value="1"/>
</dbReference>
<dbReference type="InterPro" id="IPR020472">
    <property type="entry name" value="WD40_PAC1"/>
</dbReference>
<sequence length="458" mass="50779">MSPLLTNRQAEELHKSMIAYLIASGLHDTAATLRRETELAEDVFDATTAKRYEGMLEKKWTSIARLQKKIMDLESRNATLQHELDNSTPASRLRRNQDPATWLPSTTRYSLESHRDKINCVAFHPTFSSIASGSDDCTIKIWDWELGELERTLKGHTRAVRDIDYGGPRDNVLLASCSSDLSIKLWDPADGYKNIRTLQGHDHIVSAVRFIPSGNLLVSASRDTEMRVWDVTNGYCVKTISGHSDWVRDICLSFDGRFLFSVGQDMTARLWDISTVSNIEHKRTMLGHENFIECCALASPATYQFLAPLAGLGKRPPSNDIHFMATGSRDNTIKVWDTRGTCLMTLVGHDSWVQAVVFHPGGKYLLSVSDDKTIRCWDLSQQGKCVKTINAHESFVTCLKWAPGVANIAQDAEGGALDGKGGNKDSSNGTSGDSLANIKIRCVIATGGWDRKLNIFAG</sequence>
<dbReference type="FunFam" id="2.130.10.10:FF:000342">
    <property type="entry name" value="Nuclear distribution protein PAC1"/>
    <property type="match status" value="1"/>
</dbReference>
<keyword evidence="4 11" id="KW-0132">Cell division</keyword>
<dbReference type="CDD" id="cd00200">
    <property type="entry name" value="WD40"/>
    <property type="match status" value="1"/>
</dbReference>
<dbReference type="GO" id="GO:0023052">
    <property type="term" value="P:signaling"/>
    <property type="evidence" value="ECO:0007669"/>
    <property type="project" value="UniProtKB-ARBA"/>
</dbReference>